<evidence type="ECO:0000313" key="4">
    <source>
        <dbReference type="Proteomes" id="UP001458880"/>
    </source>
</evidence>
<keyword evidence="3" id="KW-0547">Nucleotide-binding</keyword>
<dbReference type="SUPFAM" id="SSF52540">
    <property type="entry name" value="P-loop containing nucleoside triphosphate hydrolases"/>
    <property type="match status" value="1"/>
</dbReference>
<keyword evidence="3" id="KW-0378">Hydrolase</keyword>
<feature type="domain" description="Helicase superfamily 3 single-stranded DNA/RNA virus" evidence="2">
    <location>
        <begin position="592"/>
        <end position="686"/>
    </location>
</feature>
<feature type="compositionally biased region" description="Pro residues" evidence="1">
    <location>
        <begin position="221"/>
        <end position="230"/>
    </location>
</feature>
<name>A0AAW1HFW6_POPJA</name>
<keyword evidence="4" id="KW-1185">Reference proteome</keyword>
<gene>
    <name evidence="3" type="ORF">QE152_g40580</name>
</gene>
<keyword evidence="3" id="KW-0347">Helicase</keyword>
<accession>A0AAW1HFW6</accession>
<dbReference type="Gene3D" id="3.40.50.300">
    <property type="entry name" value="P-loop containing nucleotide triphosphate hydrolases"/>
    <property type="match status" value="1"/>
</dbReference>
<dbReference type="GO" id="GO:0003724">
    <property type="term" value="F:RNA helicase activity"/>
    <property type="evidence" value="ECO:0007669"/>
    <property type="project" value="InterPro"/>
</dbReference>
<evidence type="ECO:0000259" key="2">
    <source>
        <dbReference type="Pfam" id="PF00910"/>
    </source>
</evidence>
<proteinExistence type="predicted"/>
<feature type="compositionally biased region" description="Low complexity" evidence="1">
    <location>
        <begin position="164"/>
        <end position="175"/>
    </location>
</feature>
<sequence>MDNEQQKEDADTVVVEISSDDDDDVTSAAVATVKQQTNKKNIIWKLTTDNTKEILKNTTAATVAKPTSSSSSPNTSWYSMTPTNRTWDSMAPIWLNDDENHITTPAVLSSSPSSPPPEEINIIEDEDDDDIIFISANFPTLSSGGWGGVSAGDGDDDNRRSRRTNGTTAPPTTTTVSAGRRPPANKKKQPQVPPNYAADAAAATGSCGGGGVTATAANIHMPPPPPPPQQQPRRANNLPPPPSPQVPRPGPTIPNDEQRPPQQTRNRPVTEFVITITFMLTNIIHRINTLRQDFLDIFNRENLISYCIALEHSTFKTAQHHTTTNTPSPQQQQSSQNNTTRRHRAPNTTPPTCIRPNLNPKFQRSKRTPTQHRPEHADTYRPPQFTNDRINNVSGAGGGYNVDEIMRNISDCFTSFDIQNLQSKSLAEEHYYHLHAFLEFREGQNLYEIREFIRAIYDTERIDVQNCRSKKSTIIYVSKEDVNLLTNIKENDLAFNFQIFKWATRASYYTVVDPFVVRNHNCYKFLEIYHTSFKLIESEIRHGGFRKFLKKTQCYDNWTKLVCKWWNRFCRSDEGGDLFRQDDDPMKKRVALYLYGPTNVGKTCFISKLIGLHNERYVYYPSQDARFFMEGYRENFHKIIVFEEFNLKTFDTSMLKRLCEGRTYSYPVKHAPAKLITFRGPIIFISNFHEILDPAFRSRLEIVYADVPFWTGRPAVLPRENGDEDNDDDYEMVAEVVDNAADDDGMMMMVDSVNDLTVGADDDEQQQHQQ</sequence>
<feature type="compositionally biased region" description="Pro residues" evidence="1">
    <location>
        <begin position="238"/>
        <end position="252"/>
    </location>
</feature>
<feature type="region of interest" description="Disordered" evidence="1">
    <location>
        <begin position="318"/>
        <end position="388"/>
    </location>
</feature>
<feature type="region of interest" description="Disordered" evidence="1">
    <location>
        <begin position="213"/>
        <end position="268"/>
    </location>
</feature>
<organism evidence="3 4">
    <name type="scientific">Popillia japonica</name>
    <name type="common">Japanese beetle</name>
    <dbReference type="NCBI Taxonomy" id="7064"/>
    <lineage>
        <taxon>Eukaryota</taxon>
        <taxon>Metazoa</taxon>
        <taxon>Ecdysozoa</taxon>
        <taxon>Arthropoda</taxon>
        <taxon>Hexapoda</taxon>
        <taxon>Insecta</taxon>
        <taxon>Pterygota</taxon>
        <taxon>Neoptera</taxon>
        <taxon>Endopterygota</taxon>
        <taxon>Coleoptera</taxon>
        <taxon>Polyphaga</taxon>
        <taxon>Scarabaeiformia</taxon>
        <taxon>Scarabaeidae</taxon>
        <taxon>Rutelinae</taxon>
        <taxon>Popillia</taxon>
    </lineage>
</organism>
<feature type="compositionally biased region" description="Low complexity" evidence="1">
    <location>
        <begin position="320"/>
        <end position="339"/>
    </location>
</feature>
<dbReference type="Proteomes" id="UP001458880">
    <property type="component" value="Unassembled WGS sequence"/>
</dbReference>
<evidence type="ECO:0000256" key="1">
    <source>
        <dbReference type="SAM" id="MobiDB-lite"/>
    </source>
</evidence>
<keyword evidence="3" id="KW-0067">ATP-binding</keyword>
<dbReference type="Pfam" id="PF00910">
    <property type="entry name" value="RNA_helicase"/>
    <property type="match status" value="1"/>
</dbReference>
<protein>
    <submittedName>
        <fullName evidence="3">RNA helicase</fullName>
    </submittedName>
</protein>
<feature type="region of interest" description="Disordered" evidence="1">
    <location>
        <begin position="142"/>
        <end position="195"/>
    </location>
</feature>
<dbReference type="InterPro" id="IPR027417">
    <property type="entry name" value="P-loop_NTPase"/>
</dbReference>
<reference evidence="3 4" key="1">
    <citation type="journal article" date="2024" name="BMC Genomics">
        <title>De novo assembly and annotation of Popillia japonica's genome with initial clues to its potential as an invasive pest.</title>
        <authorList>
            <person name="Cucini C."/>
            <person name="Boschi S."/>
            <person name="Funari R."/>
            <person name="Cardaioli E."/>
            <person name="Iannotti N."/>
            <person name="Marturano G."/>
            <person name="Paoli F."/>
            <person name="Bruttini M."/>
            <person name="Carapelli A."/>
            <person name="Frati F."/>
            <person name="Nardi F."/>
        </authorList>
    </citation>
    <scope>NUCLEOTIDE SEQUENCE [LARGE SCALE GENOMIC DNA]</scope>
    <source>
        <strain evidence="3">DMR45628</strain>
    </source>
</reference>
<comment type="caution">
    <text evidence="3">The sequence shown here is derived from an EMBL/GenBank/DDBJ whole genome shotgun (WGS) entry which is preliminary data.</text>
</comment>
<dbReference type="EMBL" id="JASPKY010001227">
    <property type="protein sequence ID" value="KAK9675184.1"/>
    <property type="molecule type" value="Genomic_DNA"/>
</dbReference>
<dbReference type="GO" id="GO:0003723">
    <property type="term" value="F:RNA binding"/>
    <property type="evidence" value="ECO:0007669"/>
    <property type="project" value="InterPro"/>
</dbReference>
<dbReference type="AlphaFoldDB" id="A0AAW1HFW6"/>
<evidence type="ECO:0000313" key="3">
    <source>
        <dbReference type="EMBL" id="KAK9675184.1"/>
    </source>
</evidence>
<dbReference type="InterPro" id="IPR000605">
    <property type="entry name" value="Helicase_SF3_ssDNA/RNA_vir"/>
</dbReference>